<dbReference type="GO" id="GO:1901982">
    <property type="term" value="F:maltose binding"/>
    <property type="evidence" value="ECO:0007669"/>
    <property type="project" value="TreeGrafter"/>
</dbReference>
<feature type="chain" id="PRO_5031201422" evidence="4">
    <location>
        <begin position="24"/>
        <end position="435"/>
    </location>
</feature>
<dbReference type="PANTHER" id="PTHR30061">
    <property type="entry name" value="MALTOSE-BINDING PERIPLASMIC PROTEIN"/>
    <property type="match status" value="1"/>
</dbReference>
<evidence type="ECO:0000256" key="2">
    <source>
        <dbReference type="ARBA" id="ARBA00022448"/>
    </source>
</evidence>
<evidence type="ECO:0000256" key="4">
    <source>
        <dbReference type="SAM" id="SignalP"/>
    </source>
</evidence>
<reference evidence="5 6" key="1">
    <citation type="submission" date="2019-12" db="EMBL/GenBank/DDBJ databases">
        <title>Sporaefaciens musculi gen. nov., sp. nov., a novel bacterium isolated from the caecum of an obese mouse.</title>
        <authorList>
            <person name="Rasmussen T.S."/>
            <person name="Streidl T."/>
            <person name="Hitch T.C.A."/>
            <person name="Wortmann E."/>
            <person name="Deptula P."/>
            <person name="Hansen M."/>
            <person name="Nielsen D.S."/>
            <person name="Clavel T."/>
            <person name="Vogensen F.K."/>
        </authorList>
    </citation>
    <scope>NUCLEOTIDE SEQUENCE [LARGE SCALE GENOMIC DNA]</scope>
    <source>
        <strain evidence="5 6">WCA-9-b2</strain>
    </source>
</reference>
<dbReference type="EMBL" id="WUQX01000001">
    <property type="protein sequence ID" value="MXP77973.1"/>
    <property type="molecule type" value="Genomic_DNA"/>
</dbReference>
<gene>
    <name evidence="5" type="ORF">GN277_22250</name>
</gene>
<evidence type="ECO:0000313" key="6">
    <source>
        <dbReference type="Proteomes" id="UP000460412"/>
    </source>
</evidence>
<feature type="signal peptide" evidence="4">
    <location>
        <begin position="1"/>
        <end position="23"/>
    </location>
</feature>
<name>A0A7X3MK91_9FIRM</name>
<proteinExistence type="inferred from homology"/>
<dbReference type="CDD" id="cd13585">
    <property type="entry name" value="PBP2_TMBP_like"/>
    <property type="match status" value="1"/>
</dbReference>
<keyword evidence="3 4" id="KW-0732">Signal</keyword>
<keyword evidence="2" id="KW-0813">Transport</keyword>
<evidence type="ECO:0000313" key="5">
    <source>
        <dbReference type="EMBL" id="MXP77973.1"/>
    </source>
</evidence>
<dbReference type="PANTHER" id="PTHR30061:SF50">
    <property type="entry name" value="MALTOSE_MALTODEXTRIN-BINDING PERIPLASMIC PROTEIN"/>
    <property type="match status" value="1"/>
</dbReference>
<dbReference type="Pfam" id="PF01547">
    <property type="entry name" value="SBP_bac_1"/>
    <property type="match status" value="1"/>
</dbReference>
<dbReference type="InterPro" id="IPR006059">
    <property type="entry name" value="SBP"/>
</dbReference>
<dbReference type="GO" id="GO:0042956">
    <property type="term" value="P:maltodextrin transmembrane transport"/>
    <property type="evidence" value="ECO:0007669"/>
    <property type="project" value="TreeGrafter"/>
</dbReference>
<evidence type="ECO:0000256" key="1">
    <source>
        <dbReference type="ARBA" id="ARBA00008520"/>
    </source>
</evidence>
<dbReference type="Gene3D" id="3.40.190.10">
    <property type="entry name" value="Periplasmic binding protein-like II"/>
    <property type="match status" value="1"/>
</dbReference>
<evidence type="ECO:0000256" key="3">
    <source>
        <dbReference type="ARBA" id="ARBA00022729"/>
    </source>
</evidence>
<dbReference type="PROSITE" id="PS51257">
    <property type="entry name" value="PROKAR_LIPOPROTEIN"/>
    <property type="match status" value="1"/>
</dbReference>
<protein>
    <submittedName>
        <fullName evidence="5">Extracellular solute-binding protein</fullName>
    </submittedName>
</protein>
<accession>A0A7X3MK91</accession>
<dbReference type="GO" id="GO:0015768">
    <property type="term" value="P:maltose transport"/>
    <property type="evidence" value="ECO:0007669"/>
    <property type="project" value="TreeGrafter"/>
</dbReference>
<comment type="caution">
    <text evidence="5">The sequence shown here is derived from an EMBL/GenBank/DDBJ whole genome shotgun (WGS) entry which is preliminary data.</text>
</comment>
<dbReference type="Proteomes" id="UP000460412">
    <property type="component" value="Unassembled WGS sequence"/>
</dbReference>
<dbReference type="RefSeq" id="WP_159753887.1">
    <property type="nucleotide sequence ID" value="NZ_CASZNZ010000032.1"/>
</dbReference>
<dbReference type="SUPFAM" id="SSF53850">
    <property type="entry name" value="Periplasmic binding protein-like II"/>
    <property type="match status" value="1"/>
</dbReference>
<sequence>MKKNLKKMAAFGLCAAMGTTMLAGCGGSDSGDGGSDGGSSGGSGKKTELAFGIWDENQRPAMEKLVEAYEKENEDVSIEIQLTPYKGGEYWTKLEAAAGGGKAPDVFWLNVLHLDSYVDGGILADLTEAIDASDINDSFPETLVENYVRDGVNYAVPKDFDTNALWYNKEIFDAAGVEYPTDDMTYEDLVKTAEDLKAAGLDDGVYPFACPVDFQTWYYQTVYANGGYILNDDKTETGYDDPKTQEGIQCWIDMIEKELSPGSAALSETSADAMFEGGQLAMNFAGSYMVPQYAGNDAIADKIDCVEIPTFNGVEDNCINGLGYAVFEGSKNKEAAIDFAIWLGSADAMKIQGETGVVISARTDAQGYFADANPDYNLAAYTNHSDKAYPLPVCMVAAELYDLEATYLQKAYNGEESLADACKELKAEADALLAK</sequence>
<dbReference type="GO" id="GO:0055052">
    <property type="term" value="C:ATP-binding cassette (ABC) transporter complex, substrate-binding subunit-containing"/>
    <property type="evidence" value="ECO:0007669"/>
    <property type="project" value="TreeGrafter"/>
</dbReference>
<comment type="similarity">
    <text evidence="1">Belongs to the bacterial solute-binding protein 1 family.</text>
</comment>
<dbReference type="AlphaFoldDB" id="A0A7X3MK91"/>
<keyword evidence="6" id="KW-1185">Reference proteome</keyword>
<organism evidence="5 6">
    <name type="scientific">Sporofaciens musculi</name>
    <dbReference type="NCBI Taxonomy" id="2681861"/>
    <lineage>
        <taxon>Bacteria</taxon>
        <taxon>Bacillati</taxon>
        <taxon>Bacillota</taxon>
        <taxon>Clostridia</taxon>
        <taxon>Lachnospirales</taxon>
        <taxon>Lachnospiraceae</taxon>
        <taxon>Sporofaciens</taxon>
    </lineage>
</organism>